<evidence type="ECO:0000256" key="4">
    <source>
        <dbReference type="ARBA" id="ARBA00023239"/>
    </source>
</evidence>
<reference evidence="7" key="2">
    <citation type="submission" date="2023-06" db="EMBL/GenBank/DDBJ databases">
        <authorList>
            <consortium name="Lawrence Berkeley National Laboratory"/>
            <person name="Haridas S."/>
            <person name="Hensen N."/>
            <person name="Bonometti L."/>
            <person name="Westerberg I."/>
            <person name="Brannstrom I.O."/>
            <person name="Guillou S."/>
            <person name="Cros-Aarteil S."/>
            <person name="Calhoun S."/>
            <person name="Kuo A."/>
            <person name="Mondo S."/>
            <person name="Pangilinan J."/>
            <person name="Riley R."/>
            <person name="Labutti K."/>
            <person name="Andreopoulos B."/>
            <person name="Lipzen A."/>
            <person name="Chen C."/>
            <person name="Yanf M."/>
            <person name="Daum C."/>
            <person name="Ng V."/>
            <person name="Clum A."/>
            <person name="Steindorff A."/>
            <person name="Ohm R."/>
            <person name="Martin F."/>
            <person name="Silar P."/>
            <person name="Natvig D."/>
            <person name="Lalanne C."/>
            <person name="Gautier V."/>
            <person name="Ament-Velasquez S.L."/>
            <person name="Kruys A."/>
            <person name="Hutchinson M.I."/>
            <person name="Powell A.J."/>
            <person name="Barry K."/>
            <person name="Miller A.N."/>
            <person name="Grigoriev I.V."/>
            <person name="Debuchy R."/>
            <person name="Gladieux P."/>
            <person name="Thoren M.H."/>
            <person name="Johannesson H."/>
        </authorList>
    </citation>
    <scope>NUCLEOTIDE SEQUENCE</scope>
    <source>
        <strain evidence="7">CBS 168.71</strain>
    </source>
</reference>
<protein>
    <recommendedName>
        <fullName evidence="6">CENP-V/GFA domain-containing protein</fullName>
    </recommendedName>
</protein>
<feature type="region of interest" description="Disordered" evidence="5">
    <location>
        <begin position="208"/>
        <end position="241"/>
    </location>
</feature>
<evidence type="ECO:0000259" key="6">
    <source>
        <dbReference type="PROSITE" id="PS51891"/>
    </source>
</evidence>
<evidence type="ECO:0000256" key="5">
    <source>
        <dbReference type="SAM" id="MobiDB-lite"/>
    </source>
</evidence>
<dbReference type="SUPFAM" id="SSF51316">
    <property type="entry name" value="Mss4-like"/>
    <property type="match status" value="3"/>
</dbReference>
<keyword evidence="8" id="KW-1185">Reference proteome</keyword>
<feature type="compositionally biased region" description="Pro residues" evidence="5">
    <location>
        <begin position="221"/>
        <end position="230"/>
    </location>
</feature>
<keyword evidence="2" id="KW-0479">Metal-binding</keyword>
<dbReference type="Gene3D" id="3.90.1590.10">
    <property type="entry name" value="glutathione-dependent formaldehyde- activating enzyme (gfa)"/>
    <property type="match status" value="2"/>
</dbReference>
<keyword evidence="4" id="KW-0456">Lyase</keyword>
<dbReference type="InterPro" id="IPR011057">
    <property type="entry name" value="Mss4-like_sf"/>
</dbReference>
<evidence type="ECO:0000256" key="3">
    <source>
        <dbReference type="ARBA" id="ARBA00022833"/>
    </source>
</evidence>
<dbReference type="GO" id="GO:0016846">
    <property type="term" value="F:carbon-sulfur lyase activity"/>
    <property type="evidence" value="ECO:0007669"/>
    <property type="project" value="InterPro"/>
</dbReference>
<proteinExistence type="inferred from homology"/>
<dbReference type="PROSITE" id="PS51891">
    <property type="entry name" value="CENP_V_GFA"/>
    <property type="match status" value="1"/>
</dbReference>
<evidence type="ECO:0000313" key="7">
    <source>
        <dbReference type="EMBL" id="KAK3298124.1"/>
    </source>
</evidence>
<reference evidence="7" key="1">
    <citation type="journal article" date="2023" name="Mol. Phylogenet. Evol.">
        <title>Genome-scale phylogeny and comparative genomics of the fungal order Sordariales.</title>
        <authorList>
            <person name="Hensen N."/>
            <person name="Bonometti L."/>
            <person name="Westerberg I."/>
            <person name="Brannstrom I.O."/>
            <person name="Guillou S."/>
            <person name="Cros-Aarteil S."/>
            <person name="Calhoun S."/>
            <person name="Haridas S."/>
            <person name="Kuo A."/>
            <person name="Mondo S."/>
            <person name="Pangilinan J."/>
            <person name="Riley R."/>
            <person name="LaButti K."/>
            <person name="Andreopoulos B."/>
            <person name="Lipzen A."/>
            <person name="Chen C."/>
            <person name="Yan M."/>
            <person name="Daum C."/>
            <person name="Ng V."/>
            <person name="Clum A."/>
            <person name="Steindorff A."/>
            <person name="Ohm R.A."/>
            <person name="Martin F."/>
            <person name="Silar P."/>
            <person name="Natvig D.O."/>
            <person name="Lalanne C."/>
            <person name="Gautier V."/>
            <person name="Ament-Velasquez S.L."/>
            <person name="Kruys A."/>
            <person name="Hutchinson M.I."/>
            <person name="Powell A.J."/>
            <person name="Barry K."/>
            <person name="Miller A.N."/>
            <person name="Grigoriev I.V."/>
            <person name="Debuchy R."/>
            <person name="Gladieux P."/>
            <person name="Hiltunen Thoren M."/>
            <person name="Johannesson H."/>
        </authorList>
    </citation>
    <scope>NUCLEOTIDE SEQUENCE</scope>
    <source>
        <strain evidence="7">CBS 168.71</strain>
    </source>
</reference>
<evidence type="ECO:0000256" key="2">
    <source>
        <dbReference type="ARBA" id="ARBA00022723"/>
    </source>
</evidence>
<dbReference type="GO" id="GO:0046872">
    <property type="term" value="F:metal ion binding"/>
    <property type="evidence" value="ECO:0007669"/>
    <property type="project" value="UniProtKB-KW"/>
</dbReference>
<comment type="similarity">
    <text evidence="1">Belongs to the Gfa family.</text>
</comment>
<evidence type="ECO:0000256" key="1">
    <source>
        <dbReference type="ARBA" id="ARBA00005495"/>
    </source>
</evidence>
<dbReference type="Proteomes" id="UP001278766">
    <property type="component" value="Unassembled WGS sequence"/>
</dbReference>
<accession>A0AAE0HKV6</accession>
<dbReference type="InterPro" id="IPR006913">
    <property type="entry name" value="CENP-V/GFA"/>
</dbReference>
<feature type="region of interest" description="Disordered" evidence="5">
    <location>
        <begin position="113"/>
        <end position="160"/>
    </location>
</feature>
<dbReference type="PANTHER" id="PTHR33337:SF30">
    <property type="entry name" value="DUF636 DOMAIN PROTEIN (AFU_ORTHOLOGUE AFUA_1G03180)"/>
    <property type="match status" value="1"/>
</dbReference>
<name>A0AAE0HKV6_9PEZI</name>
<feature type="compositionally biased region" description="Low complexity" evidence="5">
    <location>
        <begin position="141"/>
        <end position="151"/>
    </location>
</feature>
<dbReference type="RefSeq" id="XP_062661638.1">
    <property type="nucleotide sequence ID" value="XM_062807883.1"/>
</dbReference>
<gene>
    <name evidence="7" type="ORF">B0H64DRAFT_471462</name>
</gene>
<dbReference type="PANTHER" id="PTHR33337">
    <property type="entry name" value="GFA DOMAIN-CONTAINING PROTEIN"/>
    <property type="match status" value="1"/>
</dbReference>
<organism evidence="7 8">
    <name type="scientific">Chaetomium fimeti</name>
    <dbReference type="NCBI Taxonomy" id="1854472"/>
    <lineage>
        <taxon>Eukaryota</taxon>
        <taxon>Fungi</taxon>
        <taxon>Dikarya</taxon>
        <taxon>Ascomycota</taxon>
        <taxon>Pezizomycotina</taxon>
        <taxon>Sordariomycetes</taxon>
        <taxon>Sordariomycetidae</taxon>
        <taxon>Sordariales</taxon>
        <taxon>Chaetomiaceae</taxon>
        <taxon>Chaetomium</taxon>
    </lineage>
</organism>
<dbReference type="EMBL" id="JAUEPN010000002">
    <property type="protein sequence ID" value="KAK3298124.1"/>
    <property type="molecule type" value="Genomic_DNA"/>
</dbReference>
<feature type="domain" description="CENP-V/GFA" evidence="6">
    <location>
        <begin position="8"/>
        <end position="140"/>
    </location>
</feature>
<keyword evidence="3" id="KW-0862">Zinc</keyword>
<dbReference type="AlphaFoldDB" id="A0AAE0HKV6"/>
<sequence>MDSAQRLITISCHCGAAKQSLPAARGDTQDVFSNLSFCHCDTCRYSTGLLCTSYSPVSPPSTAGLTSYYVSPASTRYFCSTCGCHVFRARHPSPTAPSDEWEWEVATGTIIDAPEPSHTPEKLHHQHTNATKDGGLSPWLQTPQPWHHTTQPTPPNDNNDTLLASCHCTSITLLITRASASPSPTPNPDSPYPDLLFPYTTTPPTTILNPSHEKWYLRPTHPNPSPPSTSPSPKETHHTTPYRDPYRYLAGTCACQPCRLTSGFEIQTWAFIPRHNINIAINIANITVIGSTGTVPTTKPPSSSSPDHAHAQYQPLDFSHLPAGVPLRKYESTPGRAREFCSVCGATVFWHDTFRPDLIDVSAGLFRADEGARAERWLEWWTERVSFSEEAGKGREGGAKVWGEGVIAALEGGLKGRHHHHD</sequence>
<dbReference type="GeneID" id="87844831"/>
<comment type="caution">
    <text evidence="7">The sequence shown here is derived from an EMBL/GenBank/DDBJ whole genome shotgun (WGS) entry which is preliminary data.</text>
</comment>
<evidence type="ECO:0000313" key="8">
    <source>
        <dbReference type="Proteomes" id="UP001278766"/>
    </source>
</evidence>